<gene>
    <name evidence="1" type="ORF">JFN88_21225</name>
</gene>
<dbReference type="Proteomes" id="UP000640274">
    <property type="component" value="Unassembled WGS sequence"/>
</dbReference>
<proteinExistence type="predicted"/>
<dbReference type="EMBL" id="JAELUP010000103">
    <property type="protein sequence ID" value="MBJ6363738.1"/>
    <property type="molecule type" value="Genomic_DNA"/>
</dbReference>
<reference evidence="1" key="1">
    <citation type="submission" date="2020-12" db="EMBL/GenBank/DDBJ databases">
        <authorList>
            <person name="Huq M.A."/>
        </authorList>
    </citation>
    <scope>NUCLEOTIDE SEQUENCE</scope>
    <source>
        <strain evidence="1">MAHUQ-46</strain>
    </source>
</reference>
<sequence>MTLELYIHLYQDWLATVKEIFAGSGQPLPDHATDKQVGLAYYIQNAADLEEAERLRASNEERLNEIERTIRANFEQVILPDILRQTRYAGDVFRFKWVFNQGEHIIEECSEYRISL</sequence>
<name>A0A934J8W8_9BACL</name>
<evidence type="ECO:0000313" key="1">
    <source>
        <dbReference type="EMBL" id="MBJ6363738.1"/>
    </source>
</evidence>
<dbReference type="RefSeq" id="WP_199021257.1">
    <property type="nucleotide sequence ID" value="NZ_JAELUP010000103.1"/>
</dbReference>
<organism evidence="1 2">
    <name type="scientific">Paenibacillus roseus</name>
    <dbReference type="NCBI Taxonomy" id="2798579"/>
    <lineage>
        <taxon>Bacteria</taxon>
        <taxon>Bacillati</taxon>
        <taxon>Bacillota</taxon>
        <taxon>Bacilli</taxon>
        <taxon>Bacillales</taxon>
        <taxon>Paenibacillaceae</taxon>
        <taxon>Paenibacillus</taxon>
    </lineage>
</organism>
<protein>
    <submittedName>
        <fullName evidence="1">Uncharacterized protein</fullName>
    </submittedName>
</protein>
<evidence type="ECO:0000313" key="2">
    <source>
        <dbReference type="Proteomes" id="UP000640274"/>
    </source>
</evidence>
<keyword evidence="2" id="KW-1185">Reference proteome</keyword>
<accession>A0A934J8W8</accession>
<comment type="caution">
    <text evidence="1">The sequence shown here is derived from an EMBL/GenBank/DDBJ whole genome shotgun (WGS) entry which is preliminary data.</text>
</comment>
<dbReference type="AlphaFoldDB" id="A0A934J8W8"/>